<dbReference type="InterPro" id="IPR013784">
    <property type="entry name" value="Carb-bd-like_fold"/>
</dbReference>
<evidence type="ECO:0000256" key="4">
    <source>
        <dbReference type="ARBA" id="ARBA00023295"/>
    </source>
</evidence>
<dbReference type="KEGG" id="smf:Smon_0057"/>
<dbReference type="InterPro" id="IPR011840">
    <property type="entry name" value="PulA_typeI"/>
</dbReference>
<dbReference type="EMBL" id="CP001779">
    <property type="protein sequence ID" value="ACZ00554.1"/>
    <property type="molecule type" value="Genomic_DNA"/>
</dbReference>
<dbReference type="eggNOG" id="COG1523">
    <property type="taxonomic scope" value="Bacteria"/>
</dbReference>
<sequence length="928" mass="105643">MDKILKKIVFMFLLLMQMFMFAASTKVTIHYKPSENLEWDLWVWGDKAGGNAYAFDKEDEFGKYAEITLDGEHKKVGYIVRLSDWSKKDVAEDRFIDIQDGEAEVWVKSQDPKTYYSNPDKAPLIFNNVNLEISYYPVEKDAKKYRVKVWSEGGKAKYINLVKDGEKFIAKGNYEGKEITKLNFEITKRWWFFFEKKVDVAREITKIDESGNVKIYVNQEDKMIYKSEKSATKPKAIENASIDTMNSITVKTNKNFNLKKEIARGITTNFDNKIKEIVSLTDDEFQTNIFKIVFDNDLDLKNKNGEIMISSFGKSKVNLGAVVRDKSFDDFYAYDGKLGSIYTKDFTTIKVWAPTADFVNLLIYEGEKITRKAMTLGEKGVYSITLDGDRLGLVYQFEVGVNGEVNITNDPYTYGTTVNGGKSVVVNPIISNVDYPKLDNVIIYELHVRDLSSHPLSGIKNKGKFLGLTEKGTKTSRGQITGLDYIKSLGITHVELLPIYDFSSYSVDETNQFARYNWGYDPVNYNTPEGSYSTNPYDPNVRIEELQKMIDTLHKNNLGVIMDVVYNHVFSAGEHAFNKIVPGYYYRYDNEGNLTNGTGVGNDIASERKMVRKFIIDSAKYWAKTFKLDGFRFDLMGILDVETMKELRDEMKKINPNFFILGEGWDMGTLDPEMKASQNNANKLEGIAFFNDDFRDAVKGSTFGQIGKGFISGNLKQEERLFASIKGGEGIRTYSSPMQLIQYIEAHDNLTLFDQISRTNNTEDLETITRRHNLGTTIVLLSQGVPFIHAGQEFLRTKGGDENSYRSSDEVNRLDWELAKKNRASVELVRELIKIRKENPDFNLKTFDEVNKNISPIKVIDQLIAYTQADKIIAFNASGKNKELKIPNGKYIVLVKGNKASAKGLEEIEVKDGKVIIPMQSALVLKNK</sequence>
<dbReference type="HOGENOM" id="CLU_004744_1_0_0"/>
<dbReference type="AlphaFoldDB" id="D1AW78"/>
<evidence type="ECO:0000256" key="9">
    <source>
        <dbReference type="SAM" id="SignalP"/>
    </source>
</evidence>
<dbReference type="InterPro" id="IPR006047">
    <property type="entry name" value="GH13_cat_dom"/>
</dbReference>
<evidence type="ECO:0000256" key="7">
    <source>
        <dbReference type="ARBA" id="ARBA00029618"/>
    </source>
</evidence>
<dbReference type="InterPro" id="IPR004193">
    <property type="entry name" value="Glyco_hydro_13_N"/>
</dbReference>
<protein>
    <recommendedName>
        <fullName evidence="6">pullulanase</fullName>
        <ecNumber evidence="6">3.2.1.41</ecNumber>
    </recommendedName>
    <alternativeName>
        <fullName evidence="7">Alpha-dextrin endo-1,6-alpha-glucosidase</fullName>
    </alternativeName>
    <alternativeName>
        <fullName evidence="8">Pullulan 6-glucanohydrolase</fullName>
    </alternativeName>
</protein>
<dbReference type="OrthoDB" id="9761875at2"/>
<dbReference type="Pfam" id="PF00128">
    <property type="entry name" value="Alpha-amylase"/>
    <property type="match status" value="1"/>
</dbReference>
<dbReference type="Pfam" id="PF02922">
    <property type="entry name" value="CBM_48"/>
    <property type="match status" value="1"/>
</dbReference>
<dbReference type="InterPro" id="IPR014756">
    <property type="entry name" value="Ig_E-set"/>
</dbReference>
<dbReference type="CAZy" id="CBM41">
    <property type="family name" value="Carbohydrate-Binding Module Family 41"/>
</dbReference>
<proteinExistence type="inferred from homology"/>
<keyword evidence="4" id="KW-0326">Glycosidase</keyword>
<evidence type="ECO:0000313" key="11">
    <source>
        <dbReference type="EMBL" id="ACZ00554.1"/>
    </source>
</evidence>
<evidence type="ECO:0000256" key="6">
    <source>
        <dbReference type="ARBA" id="ARBA00024062"/>
    </source>
</evidence>
<dbReference type="InterPro" id="IPR013783">
    <property type="entry name" value="Ig-like_fold"/>
</dbReference>
<evidence type="ECO:0000256" key="3">
    <source>
        <dbReference type="ARBA" id="ARBA00022801"/>
    </source>
</evidence>
<dbReference type="CDD" id="cd02860">
    <property type="entry name" value="E_set_Pullulanase"/>
    <property type="match status" value="1"/>
</dbReference>
<dbReference type="GO" id="GO:0030246">
    <property type="term" value="F:carbohydrate binding"/>
    <property type="evidence" value="ECO:0007669"/>
    <property type="project" value="InterPro"/>
</dbReference>
<keyword evidence="3" id="KW-0378">Hydrolase</keyword>
<evidence type="ECO:0000256" key="8">
    <source>
        <dbReference type="ARBA" id="ARBA00031076"/>
    </source>
</evidence>
<reference evidence="11 12" key="1">
    <citation type="journal article" date="2009" name="Stand. Genomic Sci.">
        <title>Complete genome sequence of Streptobacillus moniliformis type strain (9901T).</title>
        <authorList>
            <person name="Nolan M."/>
            <person name="Gronow S."/>
            <person name="Lapidus A."/>
            <person name="Ivanova N."/>
            <person name="Copeland A."/>
            <person name="Lucas S."/>
            <person name="Del Rio T.G."/>
            <person name="Chen F."/>
            <person name="Tice H."/>
            <person name="Pitluck S."/>
            <person name="Cheng J.F."/>
            <person name="Sims D."/>
            <person name="Meincke L."/>
            <person name="Bruce D."/>
            <person name="Goodwin L."/>
            <person name="Brettin T."/>
            <person name="Han C."/>
            <person name="Detter J.C."/>
            <person name="Ovchinikova G."/>
            <person name="Pati A."/>
            <person name="Mavromatis K."/>
            <person name="Mikhailova N."/>
            <person name="Chen A."/>
            <person name="Palaniappan K."/>
            <person name="Land M."/>
            <person name="Hauser L."/>
            <person name="Chang Y.J."/>
            <person name="Jeffries C.D."/>
            <person name="Rohde M."/>
            <person name="Sproer C."/>
            <person name="Goker M."/>
            <person name="Bristow J."/>
            <person name="Eisen J.A."/>
            <person name="Markowitz V."/>
            <person name="Hugenholtz P."/>
            <person name="Kyrpides N.C."/>
            <person name="Klenk H.P."/>
            <person name="Chain P."/>
        </authorList>
    </citation>
    <scope>NUCLEOTIDE SEQUENCE [LARGE SCALE GENOMIC DNA]</scope>
    <source>
        <strain evidence="12">ATCC 14647 / DSM 12112 / NCTC 10651 / 9901</strain>
    </source>
</reference>
<comment type="catalytic activity">
    <reaction evidence="5">
        <text>Hydrolysis of (1-&gt;6)-alpha-D-glucosidic linkages in pullulan, amylopectin and glycogen, and in the alpha- and beta-limit dextrins of amylopectin and glycogen.</text>
        <dbReference type="EC" id="3.2.1.41"/>
    </reaction>
</comment>
<evidence type="ECO:0000259" key="10">
    <source>
        <dbReference type="SMART" id="SM00642"/>
    </source>
</evidence>
<feature type="domain" description="Glycosyl hydrolase family 13 catalytic" evidence="10">
    <location>
        <begin position="479"/>
        <end position="836"/>
    </location>
</feature>
<dbReference type="SUPFAM" id="SSF51445">
    <property type="entry name" value="(Trans)glycosidases"/>
    <property type="match status" value="1"/>
</dbReference>
<gene>
    <name evidence="11" type="ordered locus">Smon_0057</name>
</gene>
<dbReference type="EC" id="3.2.1.41" evidence="6"/>
<dbReference type="Gene3D" id="2.60.40.2320">
    <property type="match status" value="1"/>
</dbReference>
<dbReference type="Proteomes" id="UP000002072">
    <property type="component" value="Chromosome"/>
</dbReference>
<dbReference type="InterPro" id="IPR013780">
    <property type="entry name" value="Glyco_hydro_b"/>
</dbReference>
<evidence type="ECO:0000256" key="2">
    <source>
        <dbReference type="ARBA" id="ARBA00022729"/>
    </source>
</evidence>
<dbReference type="Gene3D" id="2.60.40.10">
    <property type="entry name" value="Immunoglobulins"/>
    <property type="match status" value="1"/>
</dbReference>
<name>D1AW78_STRM9</name>
<dbReference type="InterPro" id="IPR017853">
    <property type="entry name" value="GH"/>
</dbReference>
<keyword evidence="12" id="KW-1185">Reference proteome</keyword>
<dbReference type="CAZy" id="CBM48">
    <property type="family name" value="Carbohydrate-Binding Module Family 48"/>
</dbReference>
<dbReference type="CDD" id="cd11341">
    <property type="entry name" value="AmyAc_Pullulanase_LD-like"/>
    <property type="match status" value="1"/>
</dbReference>
<comment type="similarity">
    <text evidence="1">Belongs to the glycosyl hydrolase 13 family.</text>
</comment>
<dbReference type="SUPFAM" id="SSF49452">
    <property type="entry name" value="Starch-binding domain-like"/>
    <property type="match status" value="1"/>
</dbReference>
<evidence type="ECO:0000256" key="5">
    <source>
        <dbReference type="ARBA" id="ARBA00023965"/>
    </source>
</evidence>
<dbReference type="SUPFAM" id="SSF81296">
    <property type="entry name" value="E set domains"/>
    <property type="match status" value="1"/>
</dbReference>
<dbReference type="InterPro" id="IPR005323">
    <property type="entry name" value="CBM41_pullulanase"/>
</dbReference>
<dbReference type="CDD" id="cd10315">
    <property type="entry name" value="CBM41_pullulanase"/>
    <property type="match status" value="1"/>
</dbReference>
<dbReference type="GO" id="GO:0051060">
    <property type="term" value="F:pullulanase activity"/>
    <property type="evidence" value="ECO:0007669"/>
    <property type="project" value="UniProtKB-EC"/>
</dbReference>
<keyword evidence="2 9" id="KW-0732">Signal</keyword>
<feature type="chain" id="PRO_5003020180" description="pullulanase" evidence="9">
    <location>
        <begin position="23"/>
        <end position="928"/>
    </location>
</feature>
<dbReference type="RefSeq" id="WP_012858112.1">
    <property type="nucleotide sequence ID" value="NC_013515.1"/>
</dbReference>
<dbReference type="SMART" id="SM00642">
    <property type="entry name" value="Aamy"/>
    <property type="match status" value="1"/>
</dbReference>
<dbReference type="Gene3D" id="3.20.20.80">
    <property type="entry name" value="Glycosidases"/>
    <property type="match status" value="1"/>
</dbReference>
<feature type="signal peptide" evidence="9">
    <location>
        <begin position="1"/>
        <end position="22"/>
    </location>
</feature>
<organism evidence="11 12">
    <name type="scientific">Streptobacillus moniliformis (strain ATCC 14647 / DSM 12112 / NCTC 10651 / 9901)</name>
    <dbReference type="NCBI Taxonomy" id="519441"/>
    <lineage>
        <taxon>Bacteria</taxon>
        <taxon>Fusobacteriati</taxon>
        <taxon>Fusobacteriota</taxon>
        <taxon>Fusobacteriia</taxon>
        <taxon>Fusobacteriales</taxon>
        <taxon>Leptotrichiaceae</taxon>
        <taxon>Streptobacillus</taxon>
    </lineage>
</organism>
<evidence type="ECO:0000313" key="12">
    <source>
        <dbReference type="Proteomes" id="UP000002072"/>
    </source>
</evidence>
<dbReference type="SMR" id="D1AW78"/>
<dbReference type="Pfam" id="PF03714">
    <property type="entry name" value="PUD"/>
    <property type="match status" value="1"/>
</dbReference>
<accession>D1AW78</accession>
<dbReference type="PANTHER" id="PTHR43002">
    <property type="entry name" value="GLYCOGEN DEBRANCHING ENZYME"/>
    <property type="match status" value="1"/>
</dbReference>
<evidence type="ECO:0000256" key="1">
    <source>
        <dbReference type="ARBA" id="ARBA00008061"/>
    </source>
</evidence>
<dbReference type="STRING" id="519441.Smon_0057"/>
<dbReference type="Gene3D" id="2.60.40.1180">
    <property type="entry name" value="Golgi alpha-mannosidase II"/>
    <property type="match status" value="1"/>
</dbReference>
<dbReference type="GO" id="GO:0005975">
    <property type="term" value="P:carbohydrate metabolic process"/>
    <property type="evidence" value="ECO:0007669"/>
    <property type="project" value="InterPro"/>
</dbReference>
<dbReference type="GeneID" id="29673047"/>
<dbReference type="CAZy" id="GH13">
    <property type="family name" value="Glycoside Hydrolase Family 13"/>
</dbReference>
<dbReference type="NCBIfam" id="TIGR02104">
    <property type="entry name" value="pulA_typeI"/>
    <property type="match status" value="1"/>
</dbReference>
<dbReference type="Gene3D" id="2.60.40.1110">
    <property type="match status" value="1"/>
</dbReference>